<protein>
    <recommendedName>
        <fullName evidence="4">Membrane protein YqhR</fullName>
    </recommendedName>
</protein>
<feature type="transmembrane region" description="Helical" evidence="1">
    <location>
        <begin position="132"/>
        <end position="154"/>
    </location>
</feature>
<proteinExistence type="predicted"/>
<dbReference type="InterPro" id="IPR024563">
    <property type="entry name" value="YqhR"/>
</dbReference>
<keyword evidence="1" id="KW-0812">Transmembrane</keyword>
<dbReference type="AlphaFoldDB" id="A0A7S8CEE1"/>
<dbReference type="Proteomes" id="UP000593626">
    <property type="component" value="Chromosome"/>
</dbReference>
<evidence type="ECO:0000313" key="3">
    <source>
        <dbReference type="Proteomes" id="UP000593626"/>
    </source>
</evidence>
<feature type="transmembrane region" description="Helical" evidence="1">
    <location>
        <begin position="66"/>
        <end position="91"/>
    </location>
</feature>
<sequence>MMSDKKKLDQNQQEKPMSLQAMSLLTGLIGGLVWSGIGYIFYYFNLTKLSPKIILEPIAVGAWKDGWLGVVIALTLYGILGMGLGFFYYAALKRFRSIYVAVGFGVALYAVVFVVLHPLFPSMPSILKLDLNTMLTSLCLYILFGTFVGFSISYEQSEIEDHKSPSKADLQES</sequence>
<feature type="transmembrane region" description="Helical" evidence="1">
    <location>
        <begin position="98"/>
        <end position="120"/>
    </location>
</feature>
<dbReference type="Pfam" id="PF11085">
    <property type="entry name" value="YqhR"/>
    <property type="match status" value="1"/>
</dbReference>
<gene>
    <name evidence="2" type="ORF">G8O30_07615</name>
</gene>
<dbReference type="EMBL" id="CP049742">
    <property type="protein sequence ID" value="QPC48402.1"/>
    <property type="molecule type" value="Genomic_DNA"/>
</dbReference>
<evidence type="ECO:0000313" key="2">
    <source>
        <dbReference type="EMBL" id="QPC48402.1"/>
    </source>
</evidence>
<keyword evidence="1" id="KW-0472">Membrane</keyword>
<evidence type="ECO:0008006" key="4">
    <source>
        <dbReference type="Google" id="ProtNLM"/>
    </source>
</evidence>
<accession>A0A7S8CEE1</accession>
<keyword evidence="3" id="KW-1185">Reference proteome</keyword>
<dbReference type="KEGG" id="mcui:G8O30_07615"/>
<reference evidence="2 3" key="1">
    <citation type="submission" date="2019-07" db="EMBL/GenBank/DDBJ databases">
        <title>Genome sequence of 2 isolates from Red Sea Mangroves.</title>
        <authorList>
            <person name="Sefrji F."/>
            <person name="Michoud G."/>
            <person name="Merlino G."/>
            <person name="Daffonchio D."/>
        </authorList>
    </citation>
    <scope>NUCLEOTIDE SEQUENCE [LARGE SCALE GENOMIC DNA]</scope>
    <source>
        <strain evidence="2 3">R1DC41</strain>
    </source>
</reference>
<organism evidence="2 3">
    <name type="scientific">Mangrovibacillus cuniculi</name>
    <dbReference type="NCBI Taxonomy" id="2593652"/>
    <lineage>
        <taxon>Bacteria</taxon>
        <taxon>Bacillati</taxon>
        <taxon>Bacillota</taxon>
        <taxon>Bacilli</taxon>
        <taxon>Bacillales</taxon>
        <taxon>Bacillaceae</taxon>
        <taxon>Mangrovibacillus</taxon>
    </lineage>
</organism>
<name>A0A7S8CEE1_9BACI</name>
<keyword evidence="1" id="KW-1133">Transmembrane helix</keyword>
<evidence type="ECO:0000256" key="1">
    <source>
        <dbReference type="SAM" id="Phobius"/>
    </source>
</evidence>
<feature type="transmembrane region" description="Helical" evidence="1">
    <location>
        <begin position="21"/>
        <end position="46"/>
    </location>
</feature>